<evidence type="ECO:0000313" key="8">
    <source>
        <dbReference type="Proteomes" id="UP000472335"/>
    </source>
</evidence>
<dbReference type="InterPro" id="IPR001647">
    <property type="entry name" value="HTH_TetR"/>
</dbReference>
<dbReference type="Gene3D" id="1.10.357.10">
    <property type="entry name" value="Tetracycline Repressor, domain 2"/>
    <property type="match status" value="1"/>
</dbReference>
<keyword evidence="2" id="KW-0805">Transcription regulation</keyword>
<protein>
    <submittedName>
        <fullName evidence="7">TetR family transcriptional regulator</fullName>
    </submittedName>
</protein>
<comment type="caution">
    <text evidence="7">The sequence shown here is derived from an EMBL/GenBank/DDBJ whole genome shotgun (WGS) entry which is preliminary data.</text>
</comment>
<feature type="domain" description="HTH tetR-type" evidence="6">
    <location>
        <begin position="17"/>
        <end position="77"/>
    </location>
</feature>
<dbReference type="GO" id="GO:0000976">
    <property type="term" value="F:transcription cis-regulatory region binding"/>
    <property type="evidence" value="ECO:0007669"/>
    <property type="project" value="TreeGrafter"/>
</dbReference>
<proteinExistence type="predicted"/>
<dbReference type="RefSeq" id="WP_165257879.1">
    <property type="nucleotide sequence ID" value="NZ_JAAKZY010000028.1"/>
</dbReference>
<name>A0A6G4V2K5_9ACTN</name>
<dbReference type="InterPro" id="IPR009057">
    <property type="entry name" value="Homeodomain-like_sf"/>
</dbReference>
<keyword evidence="1" id="KW-0678">Repressor</keyword>
<dbReference type="Pfam" id="PF00440">
    <property type="entry name" value="TetR_N"/>
    <property type="match status" value="1"/>
</dbReference>
<evidence type="ECO:0000313" key="7">
    <source>
        <dbReference type="EMBL" id="NGO08298.1"/>
    </source>
</evidence>
<evidence type="ECO:0000256" key="5">
    <source>
        <dbReference type="PROSITE-ProRule" id="PRU00335"/>
    </source>
</evidence>
<keyword evidence="8" id="KW-1185">Reference proteome</keyword>
<gene>
    <name evidence="7" type="ORF">G5C60_11825</name>
</gene>
<organism evidence="7 8">
    <name type="scientific">Streptomyces scabichelini</name>
    <dbReference type="NCBI Taxonomy" id="2711217"/>
    <lineage>
        <taxon>Bacteria</taxon>
        <taxon>Bacillati</taxon>
        <taxon>Actinomycetota</taxon>
        <taxon>Actinomycetes</taxon>
        <taxon>Kitasatosporales</taxon>
        <taxon>Streptomycetaceae</taxon>
        <taxon>Streptomyces</taxon>
    </lineage>
</organism>
<dbReference type="Proteomes" id="UP000472335">
    <property type="component" value="Unassembled WGS sequence"/>
</dbReference>
<dbReference type="AlphaFoldDB" id="A0A6G4V2K5"/>
<evidence type="ECO:0000256" key="4">
    <source>
        <dbReference type="ARBA" id="ARBA00023163"/>
    </source>
</evidence>
<dbReference type="InterPro" id="IPR003012">
    <property type="entry name" value="Tet_transcr_reg_TetR"/>
</dbReference>
<dbReference type="InterPro" id="IPR050109">
    <property type="entry name" value="HTH-type_TetR-like_transc_reg"/>
</dbReference>
<evidence type="ECO:0000256" key="2">
    <source>
        <dbReference type="ARBA" id="ARBA00023015"/>
    </source>
</evidence>
<dbReference type="PANTHER" id="PTHR30055:SF151">
    <property type="entry name" value="TRANSCRIPTIONAL REGULATORY PROTEIN"/>
    <property type="match status" value="1"/>
</dbReference>
<dbReference type="GO" id="GO:0045892">
    <property type="term" value="P:negative regulation of DNA-templated transcription"/>
    <property type="evidence" value="ECO:0007669"/>
    <property type="project" value="InterPro"/>
</dbReference>
<dbReference type="SUPFAM" id="SSF48498">
    <property type="entry name" value="Tetracyclin repressor-like, C-terminal domain"/>
    <property type="match status" value="1"/>
</dbReference>
<dbReference type="GO" id="GO:0046677">
    <property type="term" value="P:response to antibiotic"/>
    <property type="evidence" value="ECO:0007669"/>
    <property type="project" value="InterPro"/>
</dbReference>
<accession>A0A6G4V2K5</accession>
<dbReference type="InterPro" id="IPR036271">
    <property type="entry name" value="Tet_transcr_reg_TetR-rel_C_sf"/>
</dbReference>
<dbReference type="EMBL" id="JAAKZY010000028">
    <property type="protein sequence ID" value="NGO08298.1"/>
    <property type="molecule type" value="Genomic_DNA"/>
</dbReference>
<dbReference type="Gene3D" id="1.10.10.60">
    <property type="entry name" value="Homeodomain-like"/>
    <property type="match status" value="1"/>
</dbReference>
<dbReference type="InterPro" id="IPR004111">
    <property type="entry name" value="Repressor_TetR_C"/>
</dbReference>
<dbReference type="PROSITE" id="PS50977">
    <property type="entry name" value="HTH_TETR_2"/>
    <property type="match status" value="1"/>
</dbReference>
<evidence type="ECO:0000256" key="1">
    <source>
        <dbReference type="ARBA" id="ARBA00022491"/>
    </source>
</evidence>
<dbReference type="PANTHER" id="PTHR30055">
    <property type="entry name" value="HTH-TYPE TRANSCRIPTIONAL REGULATOR RUTR"/>
    <property type="match status" value="1"/>
</dbReference>
<feature type="DNA-binding region" description="H-T-H motif" evidence="5">
    <location>
        <begin position="40"/>
        <end position="59"/>
    </location>
</feature>
<dbReference type="GO" id="GO:0003700">
    <property type="term" value="F:DNA-binding transcription factor activity"/>
    <property type="evidence" value="ECO:0007669"/>
    <property type="project" value="TreeGrafter"/>
</dbReference>
<keyword evidence="3 5" id="KW-0238">DNA-binding</keyword>
<dbReference type="SUPFAM" id="SSF46689">
    <property type="entry name" value="Homeodomain-like"/>
    <property type="match status" value="1"/>
</dbReference>
<dbReference type="Pfam" id="PF02909">
    <property type="entry name" value="TetR_C_1"/>
    <property type="match status" value="1"/>
</dbReference>
<evidence type="ECO:0000259" key="6">
    <source>
        <dbReference type="PROSITE" id="PS50977"/>
    </source>
</evidence>
<keyword evidence="4" id="KW-0804">Transcription</keyword>
<sequence>MGESSGRRGGRRAARNPLSRAEVIDAALRYVDLHGLDALTMRALATEMGVYPTALYWHTGTKAQLVAAVSARVLEDIVLPADHGMAWDEWLTEVARLCRQAMHRHPNLAPILGSQLVVSTTAVPFAERVVGVLERAGFSGRDLVEVYNAVVGFVLGWVTLELSSVPADVEEGWQKEYAAQLRTVNPNTFPALTRNLSLLENNAFLVRWDSGRDRPMDGSFETTLELLLLGLRAKLTAQ</sequence>
<evidence type="ECO:0000256" key="3">
    <source>
        <dbReference type="ARBA" id="ARBA00023125"/>
    </source>
</evidence>
<dbReference type="PRINTS" id="PR00400">
    <property type="entry name" value="TETREPRESSOR"/>
</dbReference>
<reference evidence="7 8" key="1">
    <citation type="submission" date="2020-02" db="EMBL/GenBank/DDBJ databases">
        <title>Whole-genome analyses of novel actinobacteria.</title>
        <authorList>
            <person name="Sahin N."/>
            <person name="Gencbay T."/>
        </authorList>
    </citation>
    <scope>NUCLEOTIDE SEQUENCE [LARGE SCALE GENOMIC DNA]</scope>
    <source>
        <strain evidence="7 8">HC44</strain>
    </source>
</reference>